<evidence type="ECO:0000313" key="1">
    <source>
        <dbReference type="EMBL" id="CBF78215.1"/>
    </source>
</evidence>
<reference evidence="2" key="2">
    <citation type="journal article" date="2009" name="Fungal Genet. Biol.">
        <title>The 2008 update of the Aspergillus nidulans genome annotation: a community effort.</title>
        <authorList>
            <person name="Wortman J.R."/>
            <person name="Gilsenan J.M."/>
            <person name="Joardar V."/>
            <person name="Deegan J."/>
            <person name="Clutterbuck J."/>
            <person name="Andersen M.R."/>
            <person name="Archer D."/>
            <person name="Bencina M."/>
            <person name="Braus G."/>
            <person name="Coutinho P."/>
            <person name="von Dohren H."/>
            <person name="Doonan J."/>
            <person name="Driessen A.J."/>
            <person name="Durek P."/>
            <person name="Espeso E."/>
            <person name="Fekete E."/>
            <person name="Flipphi M."/>
            <person name="Estrada C.G."/>
            <person name="Geysens S."/>
            <person name="Goldman G."/>
            <person name="de Groot P.W."/>
            <person name="Hansen K."/>
            <person name="Harris S.D."/>
            <person name="Heinekamp T."/>
            <person name="Helmstaedt K."/>
            <person name="Henrissat B."/>
            <person name="Hofmann G."/>
            <person name="Homan T."/>
            <person name="Horio T."/>
            <person name="Horiuchi H."/>
            <person name="James S."/>
            <person name="Jones M."/>
            <person name="Karaffa L."/>
            <person name="Karanyi Z."/>
            <person name="Kato M."/>
            <person name="Keller N."/>
            <person name="Kelly D.E."/>
            <person name="Kiel J.A."/>
            <person name="Kim J.M."/>
            <person name="van der Klei I.J."/>
            <person name="Klis F.M."/>
            <person name="Kovalchuk A."/>
            <person name="Krasevec N."/>
            <person name="Kubicek C.P."/>
            <person name="Liu B."/>
            <person name="Maccabe A."/>
            <person name="Meyer V."/>
            <person name="Mirabito P."/>
            <person name="Miskei M."/>
            <person name="Mos M."/>
            <person name="Mullins J."/>
            <person name="Nelson D.R."/>
            <person name="Nielsen J."/>
            <person name="Oakley B.R."/>
            <person name="Osmani S.A."/>
            <person name="Pakula T."/>
            <person name="Paszewski A."/>
            <person name="Paulsen I."/>
            <person name="Pilsyk S."/>
            <person name="Pocsi I."/>
            <person name="Punt P.J."/>
            <person name="Ram A.F."/>
            <person name="Ren Q."/>
            <person name="Robellet X."/>
            <person name="Robson G."/>
            <person name="Seiboth B."/>
            <person name="van Solingen P."/>
            <person name="Specht T."/>
            <person name="Sun J."/>
            <person name="Taheri-Talesh N."/>
            <person name="Takeshita N."/>
            <person name="Ussery D."/>
            <person name="vanKuyk P.A."/>
            <person name="Visser H."/>
            <person name="van de Vondervoort P.J."/>
            <person name="de Vries R.P."/>
            <person name="Walton J."/>
            <person name="Xiang X."/>
            <person name="Xiong Y."/>
            <person name="Zeng A.P."/>
            <person name="Brandt B.W."/>
            <person name="Cornell M.J."/>
            <person name="van den Hondel C.A."/>
            <person name="Visser J."/>
            <person name="Oliver S.G."/>
            <person name="Turner G."/>
        </authorList>
    </citation>
    <scope>GENOME REANNOTATION</scope>
    <source>
        <strain evidence="2">FGSC A4 / ATCC 38163 / CBS 112.46 / NRRL 194 / M139</strain>
    </source>
</reference>
<accession>C8VA51</accession>
<dbReference type="RefSeq" id="XP_050467816.1">
    <property type="nucleotide sequence ID" value="XM_050611834.1"/>
</dbReference>
<dbReference type="Proteomes" id="UP000000560">
    <property type="component" value="Chromosome III"/>
</dbReference>
<evidence type="ECO:0000313" key="2">
    <source>
        <dbReference type="Proteomes" id="UP000000560"/>
    </source>
</evidence>
<keyword evidence="2" id="KW-1185">Reference proteome</keyword>
<dbReference type="AlphaFoldDB" id="C8VA51"/>
<proteinExistence type="predicted"/>
<reference evidence="2" key="1">
    <citation type="journal article" date="2005" name="Nature">
        <title>Sequencing of Aspergillus nidulans and comparative analysis with A. fumigatus and A. oryzae.</title>
        <authorList>
            <person name="Galagan J.E."/>
            <person name="Calvo S.E."/>
            <person name="Cuomo C."/>
            <person name="Ma L.J."/>
            <person name="Wortman J.R."/>
            <person name="Batzoglou S."/>
            <person name="Lee S.I."/>
            <person name="Basturkmen M."/>
            <person name="Spevak C.C."/>
            <person name="Clutterbuck J."/>
            <person name="Kapitonov V."/>
            <person name="Jurka J."/>
            <person name="Scazzocchio C."/>
            <person name="Farman M."/>
            <person name="Butler J."/>
            <person name="Purcell S."/>
            <person name="Harris S."/>
            <person name="Braus G.H."/>
            <person name="Draht O."/>
            <person name="Busch S."/>
            <person name="D'Enfert C."/>
            <person name="Bouchier C."/>
            <person name="Goldman G.H."/>
            <person name="Bell-Pedersen D."/>
            <person name="Griffiths-Jones S."/>
            <person name="Doonan J.H."/>
            <person name="Yu J."/>
            <person name="Vienken K."/>
            <person name="Pain A."/>
            <person name="Freitag M."/>
            <person name="Selker E.U."/>
            <person name="Archer D.B."/>
            <person name="Penalva M.A."/>
            <person name="Oakley B.R."/>
            <person name="Momany M."/>
            <person name="Tanaka T."/>
            <person name="Kumagai T."/>
            <person name="Asai K."/>
            <person name="Machida M."/>
            <person name="Nierman W.C."/>
            <person name="Denning D.W."/>
            <person name="Caddick M."/>
            <person name="Hynes M."/>
            <person name="Paoletti M."/>
            <person name="Fischer R."/>
            <person name="Miller B."/>
            <person name="Dyer P."/>
            <person name="Sachs M.S."/>
            <person name="Osmani S.A."/>
            <person name="Birren B.W."/>
        </authorList>
    </citation>
    <scope>NUCLEOTIDE SEQUENCE [LARGE SCALE GENOMIC DNA]</scope>
    <source>
        <strain evidence="2">FGSC A4 / ATCC 38163 / CBS 112.46 / NRRL 194 / M139</strain>
    </source>
</reference>
<protein>
    <submittedName>
        <fullName evidence="1">Uncharacterized protein</fullName>
    </submittedName>
</protein>
<dbReference type="HOGENOM" id="CLU_3106322_0_0_1"/>
<gene>
    <name evidence="1" type="ORF">ANIA_11628</name>
</gene>
<dbReference type="InParanoid" id="C8VA51"/>
<organism evidence="1 2">
    <name type="scientific">Emericella nidulans (strain FGSC A4 / ATCC 38163 / CBS 112.46 / NRRL 194 / M139)</name>
    <name type="common">Aspergillus nidulans</name>
    <dbReference type="NCBI Taxonomy" id="227321"/>
    <lineage>
        <taxon>Eukaryota</taxon>
        <taxon>Fungi</taxon>
        <taxon>Dikarya</taxon>
        <taxon>Ascomycota</taxon>
        <taxon>Pezizomycotina</taxon>
        <taxon>Eurotiomycetes</taxon>
        <taxon>Eurotiomycetidae</taxon>
        <taxon>Eurotiales</taxon>
        <taxon>Aspergillaceae</taxon>
        <taxon>Aspergillus</taxon>
        <taxon>Aspergillus subgen. Nidulantes</taxon>
    </lineage>
</organism>
<dbReference type="KEGG" id="ani:ANIA_11628"/>
<dbReference type="EMBL" id="BN001303">
    <property type="protein sequence ID" value="CBF78215.1"/>
    <property type="molecule type" value="Genomic_DNA"/>
</dbReference>
<dbReference type="GeneID" id="74897186"/>
<name>C8VA51_EMENI</name>
<sequence>MVIITLEIVCGTPLHGPVSPGQLQQAVNKTDSWFRLYSISGPFVCVQSYKE</sequence>